<comment type="caution">
    <text evidence="5">The sequence shown here is derived from an EMBL/GenBank/DDBJ whole genome shotgun (WGS) entry which is preliminary data.</text>
</comment>
<accession>A0A8H7S2H1</accession>
<organism evidence="5 6">
    <name type="scientific">Circinella minor</name>
    <dbReference type="NCBI Taxonomy" id="1195481"/>
    <lineage>
        <taxon>Eukaryota</taxon>
        <taxon>Fungi</taxon>
        <taxon>Fungi incertae sedis</taxon>
        <taxon>Mucoromycota</taxon>
        <taxon>Mucoromycotina</taxon>
        <taxon>Mucoromycetes</taxon>
        <taxon>Mucorales</taxon>
        <taxon>Lichtheimiaceae</taxon>
        <taxon>Circinella</taxon>
    </lineage>
</organism>
<feature type="domain" description="N-acetyltransferase" evidence="4">
    <location>
        <begin position="714"/>
        <end position="861"/>
    </location>
</feature>
<evidence type="ECO:0000256" key="3">
    <source>
        <dbReference type="ARBA" id="ARBA00023295"/>
    </source>
</evidence>
<evidence type="ECO:0000256" key="2">
    <source>
        <dbReference type="ARBA" id="ARBA00022801"/>
    </source>
</evidence>
<dbReference type="InterPro" id="IPR016181">
    <property type="entry name" value="Acyl_CoA_acyltransferase"/>
</dbReference>
<dbReference type="GO" id="GO:0005975">
    <property type="term" value="P:carbohydrate metabolic process"/>
    <property type="evidence" value="ECO:0007669"/>
    <property type="project" value="InterPro"/>
</dbReference>
<dbReference type="GO" id="GO:0016747">
    <property type="term" value="F:acyltransferase activity, transferring groups other than amino-acyl groups"/>
    <property type="evidence" value="ECO:0007669"/>
    <property type="project" value="InterPro"/>
</dbReference>
<dbReference type="PANTHER" id="PTHR30480:SF16">
    <property type="entry name" value="GLYCOSIDE HYDROLASE FAMILY 3 DOMAIN PROTEIN"/>
    <property type="match status" value="1"/>
</dbReference>
<dbReference type="PROSITE" id="PS51186">
    <property type="entry name" value="GNAT"/>
    <property type="match status" value="2"/>
</dbReference>
<feature type="domain" description="N-acetyltransferase" evidence="4">
    <location>
        <begin position="545"/>
        <end position="712"/>
    </location>
</feature>
<keyword evidence="3" id="KW-0326">Glycosidase</keyword>
<evidence type="ECO:0000313" key="6">
    <source>
        <dbReference type="Proteomes" id="UP000646827"/>
    </source>
</evidence>
<proteinExistence type="inferred from homology"/>
<dbReference type="InterPro" id="IPR036881">
    <property type="entry name" value="Glyco_hydro_3_C_sf"/>
</dbReference>
<sequence length="861" mass="96497">MTIQTQNLPSTIKNADIGQLLMCGFDGLEPTPGIIDLIENHNLGSIIFFSRNIDTPEQVRQLTTSLQSIARRAGHKRPLFIAVDQENGVVRRLGRKSGTYLPGSMALGALGSSTAARDVAVHVSKELLSLGINWNLAPVLDVNNNPLNPVIGVRSFGEEPVAVGQLGMAQVEGYHRGGVATSAKHFPGHGDTATDSHIGVPVIDKTLEELEQVELVPFRQTINTGTDALTYPSSIMIGHIVLPQISGDKVSSLSPAIATNLLRHRMGYKGVIITDCLEMEAVKDTVGTPQGALEALRAGNDIAMISHTLDFQRSAFDLLYDAYDKGTLNQDAVAVSLKRVEQLKDKFLTWDLVLDNMPSLSEPALELSNRLYNKVPTIVRDNKNVIPIRPGKDNRILFLGAHVPQTLAIDSEIEPFNTFHESLKKRHDNLKYIIYTPDTNHDELTDIIRSSDWVIIGTANANLHPFQVDMVKYAHKVAKRLIVTAVMNPYDLMAFSEIDTYVVAYEYTPPAHEAVVSAIFGETMSNSHLPVTIPDVPLKRKKPVCMVEKYNPELHLNQVTTLWDNVYGEDWPLGSDKIEKALRTAKNGNHWAATDCQTGEVIGFVATQVKYADKKGELMLLMTHPQYERRGIGSLLHDHALDYLRLQSCNTYMLGSTYPRFFPGLPQDKEQHQSFFERRGWKFQSKHVWDLVGNLDQETVGNKSVEDRMKREKIWFGRIKPSELWELLAFQRRYFPSWLRSYQHHADLGDFQDLLVARQDNENGKLLASLVLNTTHTTHPDRGDLIWTDDKLFTEASGGMACVGVAEEERGRGIGIGIVVEANKILMKRGVKKSYVDWVELVDFYRRTGYEKWRGYRCASL</sequence>
<reference evidence="5 6" key="1">
    <citation type="submission" date="2020-12" db="EMBL/GenBank/DDBJ databases">
        <title>Metabolic potential, ecology and presence of endohyphal bacteria is reflected in genomic diversity of Mucoromycotina.</title>
        <authorList>
            <person name="Muszewska A."/>
            <person name="Okrasinska A."/>
            <person name="Steczkiewicz K."/>
            <person name="Drgas O."/>
            <person name="Orlowska M."/>
            <person name="Perlinska-Lenart U."/>
            <person name="Aleksandrzak-Piekarczyk T."/>
            <person name="Szatraj K."/>
            <person name="Zielenkiewicz U."/>
            <person name="Pilsyk S."/>
            <person name="Malc E."/>
            <person name="Mieczkowski P."/>
            <person name="Kruszewska J.S."/>
            <person name="Biernat P."/>
            <person name="Pawlowska J."/>
        </authorList>
    </citation>
    <scope>NUCLEOTIDE SEQUENCE [LARGE SCALE GENOMIC DNA]</scope>
    <source>
        <strain evidence="5 6">CBS 142.35</strain>
    </source>
</reference>
<dbReference type="GO" id="GO:0009254">
    <property type="term" value="P:peptidoglycan turnover"/>
    <property type="evidence" value="ECO:0007669"/>
    <property type="project" value="TreeGrafter"/>
</dbReference>
<evidence type="ECO:0000256" key="1">
    <source>
        <dbReference type="ARBA" id="ARBA00005336"/>
    </source>
</evidence>
<dbReference type="Pfam" id="PF00583">
    <property type="entry name" value="Acetyltransf_1"/>
    <property type="match status" value="1"/>
</dbReference>
<keyword evidence="2" id="KW-0378">Hydrolase</keyword>
<dbReference type="SUPFAM" id="SSF52279">
    <property type="entry name" value="Beta-D-glucan exohydrolase, C-terminal domain"/>
    <property type="match status" value="1"/>
</dbReference>
<gene>
    <name evidence="5" type="ORF">INT45_008826</name>
</gene>
<dbReference type="Gene3D" id="3.40.630.30">
    <property type="match status" value="2"/>
</dbReference>
<dbReference type="SUPFAM" id="SSF51445">
    <property type="entry name" value="(Trans)glycosidases"/>
    <property type="match status" value="1"/>
</dbReference>
<dbReference type="SUPFAM" id="SSF55729">
    <property type="entry name" value="Acyl-CoA N-acyltransferases (Nat)"/>
    <property type="match status" value="2"/>
</dbReference>
<dbReference type="Pfam" id="PF00933">
    <property type="entry name" value="Glyco_hydro_3"/>
    <property type="match status" value="1"/>
</dbReference>
<dbReference type="OrthoDB" id="416222at2759"/>
<dbReference type="AlphaFoldDB" id="A0A8H7S2H1"/>
<evidence type="ECO:0000313" key="5">
    <source>
        <dbReference type="EMBL" id="KAG2221501.1"/>
    </source>
</evidence>
<protein>
    <recommendedName>
        <fullName evidence="4">N-acetyltransferase domain-containing protein</fullName>
    </recommendedName>
</protein>
<comment type="similarity">
    <text evidence="1">Belongs to the glycosyl hydrolase 3 family.</text>
</comment>
<dbReference type="InterPro" id="IPR000182">
    <property type="entry name" value="GNAT_dom"/>
</dbReference>
<dbReference type="Gene3D" id="3.40.50.1700">
    <property type="entry name" value="Glycoside hydrolase family 3 C-terminal domain"/>
    <property type="match status" value="1"/>
</dbReference>
<dbReference type="EMBL" id="JAEPRB010000107">
    <property type="protein sequence ID" value="KAG2221501.1"/>
    <property type="molecule type" value="Genomic_DNA"/>
</dbReference>
<name>A0A8H7S2H1_9FUNG</name>
<dbReference type="InterPro" id="IPR001764">
    <property type="entry name" value="Glyco_hydro_3_N"/>
</dbReference>
<dbReference type="InterPro" id="IPR017853">
    <property type="entry name" value="GH"/>
</dbReference>
<dbReference type="InterPro" id="IPR050226">
    <property type="entry name" value="NagZ_Beta-hexosaminidase"/>
</dbReference>
<dbReference type="PANTHER" id="PTHR30480">
    <property type="entry name" value="BETA-HEXOSAMINIDASE-RELATED"/>
    <property type="match status" value="1"/>
</dbReference>
<keyword evidence="6" id="KW-1185">Reference proteome</keyword>
<dbReference type="Gene3D" id="3.20.20.300">
    <property type="entry name" value="Glycoside hydrolase, family 3, N-terminal domain"/>
    <property type="match status" value="1"/>
</dbReference>
<evidence type="ECO:0000259" key="4">
    <source>
        <dbReference type="PROSITE" id="PS51186"/>
    </source>
</evidence>
<dbReference type="InterPro" id="IPR036962">
    <property type="entry name" value="Glyco_hydro_3_N_sf"/>
</dbReference>
<dbReference type="Proteomes" id="UP000646827">
    <property type="component" value="Unassembled WGS sequence"/>
</dbReference>
<dbReference type="CDD" id="cd04301">
    <property type="entry name" value="NAT_SF"/>
    <property type="match status" value="1"/>
</dbReference>
<dbReference type="GO" id="GO:0004553">
    <property type="term" value="F:hydrolase activity, hydrolyzing O-glycosyl compounds"/>
    <property type="evidence" value="ECO:0007669"/>
    <property type="project" value="InterPro"/>
</dbReference>